<sequence length="210" mass="22878">MPLIQGKILLKTGARAPQRPFLRKRPQAQPRLRVMITGIIINGRNTVSQATFEQLQRLLDSQGARYRVVEHPSAGKSEEVAKIRGTQLGQGAKALVCHVKGNGIKQHVLAVLPADQQADLSALARGIGGTRASLASPAEVSALTDCLFGAIPPFSLHPDLLLVADPLLFTRFEELAFNAGTLERSLILNCADYRRIAAPRCVDFIRRQES</sequence>
<dbReference type="Gene3D" id="3.90.960.10">
    <property type="entry name" value="YbaK/aminoacyl-tRNA synthetase-associated domain"/>
    <property type="match status" value="1"/>
</dbReference>
<feature type="domain" description="YbaK/aminoacyl-tRNA synthetase-associated" evidence="1">
    <location>
        <begin position="71"/>
        <end position="195"/>
    </location>
</feature>
<gene>
    <name evidence="2" type="ordered locus">ETAE_3395</name>
</gene>
<dbReference type="CDD" id="cd04336">
    <property type="entry name" value="YeaK"/>
    <property type="match status" value="1"/>
</dbReference>
<dbReference type="AlphaFoldDB" id="A0AAU8PYI8"/>
<dbReference type="InterPro" id="IPR036754">
    <property type="entry name" value="YbaK/aa-tRNA-synt-asso_dom_sf"/>
</dbReference>
<dbReference type="InterPro" id="IPR007214">
    <property type="entry name" value="YbaK/aa-tRNA-synth-assoc-dom"/>
</dbReference>
<keyword evidence="3" id="KW-1185">Reference proteome</keyword>
<dbReference type="KEGG" id="etr:ETAE_3395"/>
<accession>A0AAU8PYI8</accession>
<evidence type="ECO:0000313" key="2">
    <source>
        <dbReference type="EMBL" id="ACY86226.1"/>
    </source>
</evidence>
<dbReference type="PANTHER" id="PTHR30411:SF9">
    <property type="entry name" value="MULTIFUNCTIONAL SER_THR-TRNA DEACYLASE PROXP-Y"/>
    <property type="match status" value="1"/>
</dbReference>
<dbReference type="GO" id="GO:0002161">
    <property type="term" value="F:aminoacyl-tRNA deacylase activity"/>
    <property type="evidence" value="ECO:0007669"/>
    <property type="project" value="InterPro"/>
</dbReference>
<name>A0AAU8PYI8_EDWPI</name>
<dbReference type="Proteomes" id="UP000002634">
    <property type="component" value="Chromosome"/>
</dbReference>
<evidence type="ECO:0000259" key="1">
    <source>
        <dbReference type="Pfam" id="PF04073"/>
    </source>
</evidence>
<dbReference type="InterPro" id="IPR044786">
    <property type="entry name" value="PROXY"/>
</dbReference>
<dbReference type="EMBL" id="CP001135">
    <property type="protein sequence ID" value="ACY86226.1"/>
    <property type="molecule type" value="Genomic_DNA"/>
</dbReference>
<organism evidence="2 3">
    <name type="scientific">Edwardsiella piscicida</name>
    <dbReference type="NCBI Taxonomy" id="1263550"/>
    <lineage>
        <taxon>Bacteria</taxon>
        <taxon>Pseudomonadati</taxon>
        <taxon>Pseudomonadota</taxon>
        <taxon>Gammaproteobacteria</taxon>
        <taxon>Enterobacterales</taxon>
        <taxon>Hafniaceae</taxon>
        <taxon>Edwardsiella</taxon>
    </lineage>
</organism>
<dbReference type="SUPFAM" id="SSF55826">
    <property type="entry name" value="YbaK/ProRS associated domain"/>
    <property type="match status" value="1"/>
</dbReference>
<evidence type="ECO:0000313" key="3">
    <source>
        <dbReference type="Proteomes" id="UP000002634"/>
    </source>
</evidence>
<dbReference type="Pfam" id="PF04073">
    <property type="entry name" value="tRNA_edit"/>
    <property type="match status" value="1"/>
</dbReference>
<reference evidence="2 3" key="1">
    <citation type="journal article" date="2009" name="PLoS ONE">
        <title>Genome sequence of the versatile fish pathogen Edwardsiella tarda provides insights into its adaptation to broad host ranges and intracellular niches.</title>
        <authorList>
            <person name="Wang Q."/>
            <person name="Yang M."/>
            <person name="Xiao J."/>
            <person name="Wu H."/>
            <person name="Wang X."/>
            <person name="Lv Y."/>
            <person name="Xu L."/>
            <person name="Zheng H."/>
            <person name="Wang S."/>
            <person name="Zhao G."/>
            <person name="Liu Q."/>
            <person name="Zhang Y."/>
        </authorList>
    </citation>
    <scope>NUCLEOTIDE SEQUENCE [LARGE SCALE GENOMIC DNA]</scope>
    <source>
        <strain evidence="3">EIB202 / CCTCC M208068</strain>
    </source>
</reference>
<dbReference type="PANTHER" id="PTHR30411">
    <property type="entry name" value="CYTOPLASMIC PROTEIN"/>
    <property type="match status" value="1"/>
</dbReference>
<proteinExistence type="predicted"/>
<protein>
    <recommendedName>
        <fullName evidence="1">YbaK/aminoacyl-tRNA synthetase-associated domain-containing protein</fullName>
    </recommendedName>
</protein>